<name>A0AAW0YE01_CHEQU</name>
<dbReference type="AlphaFoldDB" id="A0AAW0YE01"/>
<sequence>MMKTLLFVVAFTALLSTGSLASVHQATCYTDHNKGGSYQTFTDYIPDLLTYNFDNQISSVTVTGIWIFYERANFAAGTSVYWVHGFNYFTNFDGGYDNAFSSLRYGGSTSCLNCDTWTVYLDLYFSGSEYYGTTDTASLGSLQKEVSSILLTGISPWTFYNGPSYTGSSVCLYPSTDQDTDGAGSVLNIGLYPDVTSVGIYDNSIQSVRKGCWSKKVIRAAAEVKAQGKAHNGAWGHFKVTDDQTKPVSGDDLLQDA</sequence>
<feature type="signal peptide" evidence="3">
    <location>
        <begin position="1"/>
        <end position="21"/>
    </location>
</feature>
<evidence type="ECO:0000256" key="3">
    <source>
        <dbReference type="SAM" id="SignalP"/>
    </source>
</evidence>
<dbReference type="Proteomes" id="UP001445076">
    <property type="component" value="Unassembled WGS sequence"/>
</dbReference>
<organism evidence="5 6">
    <name type="scientific">Cherax quadricarinatus</name>
    <name type="common">Australian red claw crayfish</name>
    <dbReference type="NCBI Taxonomy" id="27406"/>
    <lineage>
        <taxon>Eukaryota</taxon>
        <taxon>Metazoa</taxon>
        <taxon>Ecdysozoa</taxon>
        <taxon>Arthropoda</taxon>
        <taxon>Crustacea</taxon>
        <taxon>Multicrustacea</taxon>
        <taxon>Malacostraca</taxon>
        <taxon>Eumalacostraca</taxon>
        <taxon>Eucarida</taxon>
        <taxon>Decapoda</taxon>
        <taxon>Pleocyemata</taxon>
        <taxon>Astacidea</taxon>
        <taxon>Parastacoidea</taxon>
        <taxon>Parastacidae</taxon>
        <taxon>Cherax</taxon>
    </lineage>
</organism>
<feature type="chain" id="PRO_5043968140" description="Beta/gamma crystallin 'Greek key' domain-containing protein" evidence="3">
    <location>
        <begin position="22"/>
        <end position="257"/>
    </location>
</feature>
<comment type="similarity">
    <text evidence="1">Belongs to the beta/gamma-crystallin family.</text>
</comment>
<protein>
    <recommendedName>
        <fullName evidence="4">Beta/gamma crystallin 'Greek key' domain-containing protein</fullName>
    </recommendedName>
</protein>
<dbReference type="InterPro" id="IPR011024">
    <property type="entry name" value="G_crystallin-like"/>
</dbReference>
<keyword evidence="6" id="KW-1185">Reference proteome</keyword>
<comment type="caution">
    <text evidence="5">The sequence shown here is derived from an EMBL/GenBank/DDBJ whole genome shotgun (WGS) entry which is preliminary data.</text>
</comment>
<keyword evidence="2" id="KW-0677">Repeat</keyword>
<dbReference type="SUPFAM" id="SSF49695">
    <property type="entry name" value="gamma-Crystallin-like"/>
    <property type="match status" value="1"/>
</dbReference>
<dbReference type="SMART" id="SM00247">
    <property type="entry name" value="XTALbg"/>
    <property type="match status" value="1"/>
</dbReference>
<evidence type="ECO:0000259" key="4">
    <source>
        <dbReference type="SMART" id="SM00247"/>
    </source>
</evidence>
<dbReference type="Pfam" id="PF00030">
    <property type="entry name" value="Crystall"/>
    <property type="match status" value="1"/>
</dbReference>
<dbReference type="Gene3D" id="2.60.20.10">
    <property type="entry name" value="Crystallins"/>
    <property type="match status" value="2"/>
</dbReference>
<evidence type="ECO:0000313" key="5">
    <source>
        <dbReference type="EMBL" id="KAK8754162.1"/>
    </source>
</evidence>
<dbReference type="InterPro" id="IPR001064">
    <property type="entry name" value="Beta/gamma_crystallin"/>
</dbReference>
<evidence type="ECO:0000256" key="2">
    <source>
        <dbReference type="ARBA" id="ARBA00022737"/>
    </source>
</evidence>
<evidence type="ECO:0000256" key="1">
    <source>
        <dbReference type="ARBA" id="ARBA00009646"/>
    </source>
</evidence>
<evidence type="ECO:0000313" key="6">
    <source>
        <dbReference type="Proteomes" id="UP001445076"/>
    </source>
</evidence>
<accession>A0AAW0YE01</accession>
<reference evidence="5 6" key="1">
    <citation type="journal article" date="2024" name="BMC Genomics">
        <title>Genome assembly of redclaw crayfish (Cherax quadricarinatus) provides insights into its immune adaptation and hypoxia tolerance.</title>
        <authorList>
            <person name="Liu Z."/>
            <person name="Zheng J."/>
            <person name="Li H."/>
            <person name="Fang K."/>
            <person name="Wang S."/>
            <person name="He J."/>
            <person name="Zhou D."/>
            <person name="Weng S."/>
            <person name="Chi M."/>
            <person name="Gu Z."/>
            <person name="He J."/>
            <person name="Li F."/>
            <person name="Wang M."/>
        </authorList>
    </citation>
    <scope>NUCLEOTIDE SEQUENCE [LARGE SCALE GENOMIC DNA]</scope>
    <source>
        <strain evidence="5">ZL_2023a</strain>
    </source>
</reference>
<dbReference type="EMBL" id="JARKIK010000001">
    <property type="protein sequence ID" value="KAK8754162.1"/>
    <property type="molecule type" value="Genomic_DNA"/>
</dbReference>
<gene>
    <name evidence="5" type="ORF">OTU49_014121</name>
</gene>
<keyword evidence="3" id="KW-0732">Signal</keyword>
<proteinExistence type="inferred from homology"/>
<feature type="domain" description="Beta/gamma crystallin 'Greek key'" evidence="4">
    <location>
        <begin position="25"/>
        <end position="106"/>
    </location>
</feature>